<evidence type="ECO:0000313" key="3">
    <source>
        <dbReference type="EMBL" id="KAK9168091.1"/>
    </source>
</evidence>
<comment type="caution">
    <text evidence="3">The sequence shown here is derived from an EMBL/GenBank/DDBJ whole genome shotgun (WGS) entry which is preliminary data.</text>
</comment>
<dbReference type="PANTHER" id="PTHR37233:SF2">
    <property type="entry name" value="TRANSMEMBRANE PROTEIN"/>
    <property type="match status" value="1"/>
</dbReference>
<dbReference type="AlphaFoldDB" id="A0AAP0LBT6"/>
<protein>
    <submittedName>
        <fullName evidence="3">Uncharacterized protein</fullName>
    </submittedName>
</protein>
<evidence type="ECO:0000256" key="1">
    <source>
        <dbReference type="SAM" id="MobiDB-lite"/>
    </source>
</evidence>
<feature type="compositionally biased region" description="Low complexity" evidence="1">
    <location>
        <begin position="106"/>
        <end position="124"/>
    </location>
</feature>
<accession>A0AAP0LBT6</accession>
<gene>
    <name evidence="3" type="ORF">Syun_000231</name>
</gene>
<dbReference type="Proteomes" id="UP001420932">
    <property type="component" value="Unassembled WGS sequence"/>
</dbReference>
<keyword evidence="2" id="KW-0812">Transmembrane</keyword>
<name>A0AAP0LBT6_9MAGN</name>
<organism evidence="3 4">
    <name type="scientific">Stephania yunnanensis</name>
    <dbReference type="NCBI Taxonomy" id="152371"/>
    <lineage>
        <taxon>Eukaryota</taxon>
        <taxon>Viridiplantae</taxon>
        <taxon>Streptophyta</taxon>
        <taxon>Embryophyta</taxon>
        <taxon>Tracheophyta</taxon>
        <taxon>Spermatophyta</taxon>
        <taxon>Magnoliopsida</taxon>
        <taxon>Ranunculales</taxon>
        <taxon>Menispermaceae</taxon>
        <taxon>Menispermoideae</taxon>
        <taxon>Cissampelideae</taxon>
        <taxon>Stephania</taxon>
    </lineage>
</organism>
<keyword evidence="2" id="KW-1133">Transmembrane helix</keyword>
<dbReference type="GO" id="GO:0009535">
    <property type="term" value="C:chloroplast thylakoid membrane"/>
    <property type="evidence" value="ECO:0007669"/>
    <property type="project" value="TreeGrafter"/>
</dbReference>
<feature type="region of interest" description="Disordered" evidence="1">
    <location>
        <begin position="164"/>
        <end position="185"/>
    </location>
</feature>
<dbReference type="PANTHER" id="PTHR37233">
    <property type="entry name" value="TRANSMEMBRANE PROTEIN"/>
    <property type="match status" value="1"/>
</dbReference>
<sequence length="234" mass="25333">MIVLKIPTCYSGASKLKTKHVPGSVNSCFGTRKNVKSNNLGWLISAADRNQITEELGGKDFGNAERPVDNDKISVATMAQSSQPLGGNVLNSNKKDESASQRPEVSDASSDSKVDSPSSSIPSKRLPLTAREKLRAARVLSRYTESKPAKSEFGSKVLDALKESDKGKKRSGLPEAPTNLFDDQKRGMPKPGLTFDFPGGTDLFIIVCSFVLISTIMFATTYFVWKVGCIILVI</sequence>
<proteinExistence type="predicted"/>
<feature type="compositionally biased region" description="Polar residues" evidence="1">
    <location>
        <begin position="79"/>
        <end position="92"/>
    </location>
</feature>
<feature type="region of interest" description="Disordered" evidence="1">
    <location>
        <begin position="79"/>
        <end position="127"/>
    </location>
</feature>
<reference evidence="3 4" key="1">
    <citation type="submission" date="2024-01" db="EMBL/GenBank/DDBJ databases">
        <title>Genome assemblies of Stephania.</title>
        <authorList>
            <person name="Yang L."/>
        </authorList>
    </citation>
    <scope>NUCLEOTIDE SEQUENCE [LARGE SCALE GENOMIC DNA]</scope>
    <source>
        <strain evidence="3">YNDBR</strain>
        <tissue evidence="3">Leaf</tissue>
    </source>
</reference>
<evidence type="ECO:0000313" key="4">
    <source>
        <dbReference type="Proteomes" id="UP001420932"/>
    </source>
</evidence>
<evidence type="ECO:0000256" key="2">
    <source>
        <dbReference type="SAM" id="Phobius"/>
    </source>
</evidence>
<keyword evidence="4" id="KW-1185">Reference proteome</keyword>
<dbReference type="EMBL" id="JBBNAF010000001">
    <property type="protein sequence ID" value="KAK9168091.1"/>
    <property type="molecule type" value="Genomic_DNA"/>
</dbReference>
<keyword evidence="2" id="KW-0472">Membrane</keyword>
<feature type="transmembrane region" description="Helical" evidence="2">
    <location>
        <begin position="203"/>
        <end position="225"/>
    </location>
</feature>